<accession>A0A5B8VKE9</accession>
<dbReference type="KEGG" id="agi:FSB73_09100"/>
<dbReference type="RefSeq" id="WP_146781176.1">
    <property type="nucleotide sequence ID" value="NZ_CP042434.1"/>
</dbReference>
<feature type="chain" id="PRO_5023132650" evidence="1">
    <location>
        <begin position="24"/>
        <end position="649"/>
    </location>
</feature>
<reference evidence="2 3" key="1">
    <citation type="journal article" date="2017" name="Int. J. Syst. Evol. Microbiol.">
        <title>Arachidicoccus ginsenosidivorans sp. nov., with ginsenoside-converting activity isolated from ginseng cultivating soil.</title>
        <authorList>
            <person name="Siddiqi M.Z."/>
            <person name="Aslam Z."/>
            <person name="Im W.T."/>
        </authorList>
    </citation>
    <scope>NUCLEOTIDE SEQUENCE [LARGE SCALE GENOMIC DNA]</scope>
    <source>
        <strain evidence="2 3">Gsoil 809</strain>
    </source>
</reference>
<evidence type="ECO:0000256" key="1">
    <source>
        <dbReference type="SAM" id="SignalP"/>
    </source>
</evidence>
<feature type="signal peptide" evidence="1">
    <location>
        <begin position="1"/>
        <end position="23"/>
    </location>
</feature>
<protein>
    <submittedName>
        <fullName evidence="2">SusD/RagB family nutrient-binding outer membrane lipoprotein</fullName>
    </submittedName>
</protein>
<evidence type="ECO:0000313" key="3">
    <source>
        <dbReference type="Proteomes" id="UP000321291"/>
    </source>
</evidence>
<proteinExistence type="predicted"/>
<dbReference type="Proteomes" id="UP000321291">
    <property type="component" value="Chromosome"/>
</dbReference>
<keyword evidence="2" id="KW-0449">Lipoprotein</keyword>
<dbReference type="InterPro" id="IPR011990">
    <property type="entry name" value="TPR-like_helical_dom_sf"/>
</dbReference>
<dbReference type="OrthoDB" id="9766256at2"/>
<dbReference type="AlphaFoldDB" id="A0A5B8VKE9"/>
<dbReference type="Pfam" id="PF12741">
    <property type="entry name" value="SusD-like"/>
    <property type="match status" value="2"/>
</dbReference>
<dbReference type="Gene3D" id="1.25.40.390">
    <property type="match status" value="2"/>
</dbReference>
<sequence length="649" mass="72858">MNTIIKHTLRYACWVAAASLVLASCKKFDEVNTDPTAANEDQIQVEYLINNAIMGAQMNPDIAERSFVLYWEAAGRQCADFDAPSPGVISVGNYNDGWTTNYWNGQASWQTRINSAIKIAQSRLETKENLKEYTNDMLQVARIWRAYLMSEMADNWGPIAIDGFKGVNPEYASVKDVYYFMLDELKDATSKMDVSITVPESVAKEDPAFGFNFAQWKKYGNSMRLRLAMRLSEVDPDKAKAEFEDAAKSMDELITVNSDNFAVQEQDSWTDLAGVMSRSWDVQPMSVTYRNLTVGLGGINSADQLASSFSKYVKPANDLGLRYTDFFPLKNNDPNAGYWLDGLPNTIDPRAYVVFCIPGDTLNSNFPDQNGDYDRTTVRNLYKKEGDDLKVVKKVNAAFTFNARIDGDWGDKDQLNELVNYGGTMPRLNMRFRKSTEKRVFFGSWETYFLLAEASVRGWTVPLSGKTAYEDGIKASFNFWGIDKYLSAYLGSTAYNNDGTSVDWDHTTEPPLTRTMNFKDGISGQAGTAQIKYPNNALYKAGKKNDHLNKIITQKFLAQVPWVPLENWSDHRRLGLPFFENPTVEKAITTLPGLTDGTYSEASIKFQPQRLKYPSGLSNQNPNGYQQAVGLLGGAGDAVLSPLWWAQQQ</sequence>
<evidence type="ECO:0000313" key="2">
    <source>
        <dbReference type="EMBL" id="QEC71799.1"/>
    </source>
</evidence>
<dbReference type="PROSITE" id="PS51257">
    <property type="entry name" value="PROKAR_LIPOPROTEIN"/>
    <property type="match status" value="1"/>
</dbReference>
<organism evidence="2 3">
    <name type="scientific">Arachidicoccus ginsenosidivorans</name>
    <dbReference type="NCBI Taxonomy" id="496057"/>
    <lineage>
        <taxon>Bacteria</taxon>
        <taxon>Pseudomonadati</taxon>
        <taxon>Bacteroidota</taxon>
        <taxon>Chitinophagia</taxon>
        <taxon>Chitinophagales</taxon>
        <taxon>Chitinophagaceae</taxon>
        <taxon>Arachidicoccus</taxon>
    </lineage>
</organism>
<dbReference type="SUPFAM" id="SSF48452">
    <property type="entry name" value="TPR-like"/>
    <property type="match status" value="1"/>
</dbReference>
<dbReference type="EMBL" id="CP042434">
    <property type="protein sequence ID" value="QEC71799.1"/>
    <property type="molecule type" value="Genomic_DNA"/>
</dbReference>
<keyword evidence="3" id="KW-1185">Reference proteome</keyword>
<dbReference type="InterPro" id="IPR024302">
    <property type="entry name" value="SusD-like"/>
</dbReference>
<gene>
    <name evidence="2" type="ORF">FSB73_09100</name>
</gene>
<name>A0A5B8VKE9_9BACT</name>
<keyword evidence="1" id="KW-0732">Signal</keyword>